<proteinExistence type="predicted"/>
<accession>A0A4Y3NFH4</accession>
<feature type="transmembrane region" description="Helical" evidence="2">
    <location>
        <begin position="54"/>
        <end position="73"/>
    </location>
</feature>
<evidence type="ECO:0000313" key="3">
    <source>
        <dbReference type="EMBL" id="GEB20013.1"/>
    </source>
</evidence>
<dbReference type="RefSeq" id="WP_141284401.1">
    <property type="nucleotide sequence ID" value="NZ_BAAAWK010000001.1"/>
</dbReference>
<dbReference type="OrthoDB" id="9970671at2"/>
<evidence type="ECO:0000256" key="2">
    <source>
        <dbReference type="SAM" id="Phobius"/>
    </source>
</evidence>
<organism evidence="3 4">
    <name type="scientific">Paenarthrobacter aurescens</name>
    <name type="common">Arthrobacter aurescens</name>
    <dbReference type="NCBI Taxonomy" id="43663"/>
    <lineage>
        <taxon>Bacteria</taxon>
        <taxon>Bacillati</taxon>
        <taxon>Actinomycetota</taxon>
        <taxon>Actinomycetes</taxon>
        <taxon>Micrococcales</taxon>
        <taxon>Micrococcaceae</taxon>
        <taxon>Paenarthrobacter</taxon>
    </lineage>
</organism>
<reference evidence="3 4" key="1">
    <citation type="submission" date="2019-06" db="EMBL/GenBank/DDBJ databases">
        <title>Whole genome shotgun sequence of Paenarthrobacter aurescens NBRC 12136.</title>
        <authorList>
            <person name="Hosoyama A."/>
            <person name="Uohara A."/>
            <person name="Ohji S."/>
            <person name="Ichikawa N."/>
        </authorList>
    </citation>
    <scope>NUCLEOTIDE SEQUENCE [LARGE SCALE GENOMIC DNA]</scope>
    <source>
        <strain evidence="3 4">NBRC 12136</strain>
    </source>
</reference>
<keyword evidence="4" id="KW-1185">Reference proteome</keyword>
<feature type="region of interest" description="Disordered" evidence="1">
    <location>
        <begin position="1"/>
        <end position="32"/>
    </location>
</feature>
<dbReference type="AlphaFoldDB" id="A0A4Y3NFH4"/>
<evidence type="ECO:0000256" key="1">
    <source>
        <dbReference type="SAM" id="MobiDB-lite"/>
    </source>
</evidence>
<feature type="compositionally biased region" description="Polar residues" evidence="1">
    <location>
        <begin position="1"/>
        <end position="18"/>
    </location>
</feature>
<keyword evidence="2" id="KW-1133">Transmembrane helix</keyword>
<gene>
    <name evidence="3" type="ORF">AAU01_27680</name>
</gene>
<dbReference type="EMBL" id="BJMD01000016">
    <property type="protein sequence ID" value="GEB20013.1"/>
    <property type="molecule type" value="Genomic_DNA"/>
</dbReference>
<comment type="caution">
    <text evidence="3">The sequence shown here is derived from an EMBL/GenBank/DDBJ whole genome shotgun (WGS) entry which is preliminary data.</text>
</comment>
<keyword evidence="2" id="KW-0472">Membrane</keyword>
<keyword evidence="2" id="KW-0812">Transmembrane</keyword>
<sequence length="81" mass="8565">MDTTTRAPACSPSMTSQAHAPEQKPGAQSHPIWFDRAIAAEPSSKGGGKRRRTALIAGIVMGHIVTLFGPMLLGQWPLASL</sequence>
<evidence type="ECO:0000313" key="4">
    <source>
        <dbReference type="Proteomes" id="UP000317715"/>
    </source>
</evidence>
<dbReference type="Proteomes" id="UP000317715">
    <property type="component" value="Unassembled WGS sequence"/>
</dbReference>
<dbReference type="GeneID" id="97302976"/>
<protein>
    <submittedName>
        <fullName evidence="3">Uncharacterized protein</fullName>
    </submittedName>
</protein>
<name>A0A4Y3NFH4_PAEAU</name>